<organism evidence="3 4">
    <name type="scientific">Tetraparma gracilis</name>
    <dbReference type="NCBI Taxonomy" id="2962635"/>
    <lineage>
        <taxon>Eukaryota</taxon>
        <taxon>Sar</taxon>
        <taxon>Stramenopiles</taxon>
        <taxon>Ochrophyta</taxon>
        <taxon>Bolidophyceae</taxon>
        <taxon>Parmales</taxon>
        <taxon>Triparmaceae</taxon>
        <taxon>Tetraparma</taxon>
    </lineage>
</organism>
<accession>A0ABQ6M5D8</accession>
<gene>
    <name evidence="3" type="ORF">TeGR_g4356</name>
</gene>
<feature type="chain" id="PRO_5045716745" evidence="2">
    <location>
        <begin position="25"/>
        <end position="119"/>
    </location>
</feature>
<sequence>MSLPALARLASALFLLSHLSPTLSFPPPFLPSLPSAPSPLLARPPSRFLRTLSSLLPSKNRTSPAVPAAEYERAEDWDKTAGARVDKGWEERVRFDAQREGNQGRQNDVLRKALDGDGK</sequence>
<dbReference type="EMBL" id="BRYB01005042">
    <property type="protein sequence ID" value="GMI19664.1"/>
    <property type="molecule type" value="Genomic_DNA"/>
</dbReference>
<protein>
    <submittedName>
        <fullName evidence="3">Uncharacterized protein</fullName>
    </submittedName>
</protein>
<evidence type="ECO:0000256" key="1">
    <source>
        <dbReference type="SAM" id="MobiDB-lite"/>
    </source>
</evidence>
<reference evidence="3 4" key="1">
    <citation type="journal article" date="2023" name="Commun. Biol.">
        <title>Genome analysis of Parmales, the sister group of diatoms, reveals the evolutionary specialization of diatoms from phago-mixotrophs to photoautotrophs.</title>
        <authorList>
            <person name="Ban H."/>
            <person name="Sato S."/>
            <person name="Yoshikawa S."/>
            <person name="Yamada K."/>
            <person name="Nakamura Y."/>
            <person name="Ichinomiya M."/>
            <person name="Sato N."/>
            <person name="Blanc-Mathieu R."/>
            <person name="Endo H."/>
            <person name="Kuwata A."/>
            <person name="Ogata H."/>
        </authorList>
    </citation>
    <scope>NUCLEOTIDE SEQUENCE [LARGE SCALE GENOMIC DNA]</scope>
</reference>
<feature type="compositionally biased region" description="Basic and acidic residues" evidence="1">
    <location>
        <begin position="108"/>
        <end position="119"/>
    </location>
</feature>
<keyword evidence="4" id="KW-1185">Reference proteome</keyword>
<comment type="caution">
    <text evidence="3">The sequence shown here is derived from an EMBL/GenBank/DDBJ whole genome shotgun (WGS) entry which is preliminary data.</text>
</comment>
<keyword evidence="2" id="KW-0732">Signal</keyword>
<proteinExistence type="predicted"/>
<evidence type="ECO:0000313" key="3">
    <source>
        <dbReference type="EMBL" id="GMI19664.1"/>
    </source>
</evidence>
<evidence type="ECO:0000256" key="2">
    <source>
        <dbReference type="SAM" id="SignalP"/>
    </source>
</evidence>
<feature type="region of interest" description="Disordered" evidence="1">
    <location>
        <begin position="95"/>
        <end position="119"/>
    </location>
</feature>
<feature type="signal peptide" evidence="2">
    <location>
        <begin position="1"/>
        <end position="24"/>
    </location>
</feature>
<evidence type="ECO:0000313" key="4">
    <source>
        <dbReference type="Proteomes" id="UP001165060"/>
    </source>
</evidence>
<dbReference type="Proteomes" id="UP001165060">
    <property type="component" value="Unassembled WGS sequence"/>
</dbReference>
<name>A0ABQ6M5D8_9STRA</name>